<organism evidence="2 3">
    <name type="scientific">Candidatus Kaiserbacteria bacterium RIFCSPHIGHO2_02_FULL_49_11</name>
    <dbReference type="NCBI Taxonomy" id="1798489"/>
    <lineage>
        <taxon>Bacteria</taxon>
        <taxon>Candidatus Kaiseribacteriota</taxon>
    </lineage>
</organism>
<feature type="domain" description="Methyltransferase" evidence="1">
    <location>
        <begin position="16"/>
        <end position="128"/>
    </location>
</feature>
<evidence type="ECO:0000313" key="2">
    <source>
        <dbReference type="EMBL" id="OGG54687.1"/>
    </source>
</evidence>
<dbReference type="Proteomes" id="UP000177659">
    <property type="component" value="Unassembled WGS sequence"/>
</dbReference>
<dbReference type="Gene3D" id="3.40.50.150">
    <property type="entry name" value="Vaccinia Virus protein VP39"/>
    <property type="match status" value="1"/>
</dbReference>
<dbReference type="Pfam" id="PF13847">
    <property type="entry name" value="Methyltransf_31"/>
    <property type="match status" value="1"/>
</dbReference>
<evidence type="ECO:0000259" key="1">
    <source>
        <dbReference type="Pfam" id="PF13847"/>
    </source>
</evidence>
<protein>
    <recommendedName>
        <fullName evidence="1">Methyltransferase domain-containing protein</fullName>
    </recommendedName>
</protein>
<dbReference type="SUPFAM" id="SSF53335">
    <property type="entry name" value="S-adenosyl-L-methionine-dependent methyltransferases"/>
    <property type="match status" value="1"/>
</dbReference>
<dbReference type="EMBL" id="MFLC01000034">
    <property type="protein sequence ID" value="OGG54687.1"/>
    <property type="molecule type" value="Genomic_DNA"/>
</dbReference>
<comment type="caution">
    <text evidence="2">The sequence shown here is derived from an EMBL/GenBank/DDBJ whole genome shotgun (WGS) entry which is preliminary data.</text>
</comment>
<evidence type="ECO:0000313" key="3">
    <source>
        <dbReference type="Proteomes" id="UP000177659"/>
    </source>
</evidence>
<gene>
    <name evidence="2" type="ORF">A3D62_03300</name>
</gene>
<name>A0A1F6D005_9BACT</name>
<accession>A0A1F6D005</accession>
<proteinExistence type="predicted"/>
<dbReference type="InterPro" id="IPR025714">
    <property type="entry name" value="Methyltranfer_dom"/>
</dbReference>
<dbReference type="InterPro" id="IPR029063">
    <property type="entry name" value="SAM-dependent_MTases_sf"/>
</dbReference>
<dbReference type="AlphaFoldDB" id="A0A1F6D005"/>
<reference evidence="2 3" key="1">
    <citation type="journal article" date="2016" name="Nat. Commun.">
        <title>Thousands of microbial genomes shed light on interconnected biogeochemical processes in an aquifer system.</title>
        <authorList>
            <person name="Anantharaman K."/>
            <person name="Brown C.T."/>
            <person name="Hug L.A."/>
            <person name="Sharon I."/>
            <person name="Castelle C.J."/>
            <person name="Probst A.J."/>
            <person name="Thomas B.C."/>
            <person name="Singh A."/>
            <person name="Wilkins M.J."/>
            <person name="Karaoz U."/>
            <person name="Brodie E.L."/>
            <person name="Williams K.H."/>
            <person name="Hubbard S.S."/>
            <person name="Banfield J.F."/>
        </authorList>
    </citation>
    <scope>NUCLEOTIDE SEQUENCE [LARGE SCALE GENOMIC DNA]</scope>
</reference>
<dbReference type="CDD" id="cd02440">
    <property type="entry name" value="AdoMet_MTases"/>
    <property type="match status" value="1"/>
</dbReference>
<sequence length="175" mass="19419">MRFSDPEANVEALKLEPSMHVADFGAGTGVYTFAAARRVGNRGKVYAIDIQPDLLRRIKNESLARGFDAVEVIWGDVDEPRGSGLPDQSEHAVIISNILFLADKKEELAKEAFRILKKGGRALVVDWRDSYKNMGPAQESVIREEAAEKIFVTAGFTIDRHLTAGAHHWGFIARK</sequence>